<organism evidence="1 2">
    <name type="scientific">candidate division WOR-1 bacterium RIFOXYB2_FULL_36_35</name>
    <dbReference type="NCBI Taxonomy" id="1802578"/>
    <lineage>
        <taxon>Bacteria</taxon>
        <taxon>Bacillati</taxon>
        <taxon>Saganbacteria</taxon>
    </lineage>
</organism>
<proteinExistence type="predicted"/>
<evidence type="ECO:0000313" key="2">
    <source>
        <dbReference type="Proteomes" id="UP000177905"/>
    </source>
</evidence>
<gene>
    <name evidence="1" type="ORF">A2290_09220</name>
</gene>
<dbReference type="EMBL" id="MEUA01000026">
    <property type="protein sequence ID" value="OGC15070.1"/>
    <property type="molecule type" value="Genomic_DNA"/>
</dbReference>
<accession>A0A1F4S3U2</accession>
<evidence type="ECO:0000313" key="1">
    <source>
        <dbReference type="EMBL" id="OGC15070.1"/>
    </source>
</evidence>
<comment type="caution">
    <text evidence="1">The sequence shown here is derived from an EMBL/GenBank/DDBJ whole genome shotgun (WGS) entry which is preliminary data.</text>
</comment>
<protein>
    <submittedName>
        <fullName evidence="1">Uncharacterized protein</fullName>
    </submittedName>
</protein>
<name>A0A1F4S3U2_UNCSA</name>
<dbReference type="Proteomes" id="UP000177905">
    <property type="component" value="Unassembled WGS sequence"/>
</dbReference>
<reference evidence="1 2" key="1">
    <citation type="journal article" date="2016" name="Nat. Commun.">
        <title>Thousands of microbial genomes shed light on interconnected biogeochemical processes in an aquifer system.</title>
        <authorList>
            <person name="Anantharaman K."/>
            <person name="Brown C.T."/>
            <person name="Hug L.A."/>
            <person name="Sharon I."/>
            <person name="Castelle C.J."/>
            <person name="Probst A.J."/>
            <person name="Thomas B.C."/>
            <person name="Singh A."/>
            <person name="Wilkins M.J."/>
            <person name="Karaoz U."/>
            <person name="Brodie E.L."/>
            <person name="Williams K.H."/>
            <person name="Hubbard S.S."/>
            <person name="Banfield J.F."/>
        </authorList>
    </citation>
    <scope>NUCLEOTIDE SEQUENCE [LARGE SCALE GENOMIC DNA]</scope>
</reference>
<dbReference type="AlphaFoldDB" id="A0A1F4S3U2"/>
<sequence>MDTQRISQVGLVGLKILSTTGRYVLEVVRPGSHGVPATENWAKIPSMNIEGDLFSPFGVEVRSPLVGDFGAEGFFNNTYLPSLHFIDPSSKEPEVFLAMKCALSFVSSSGLEEKIYHIDGGLIANTQDFLDVTLELLKNRGDTTFSIRPVVIGAINRFRAFGLRMPLEFYRLSFIDNNYIHFARRRNEDSIPVFDVRTVQKDISVDQVILHENYKIVVNEGVDRCIFCTDETVYEDKNEYLNGLRRGVDIATVGDYRLVARDFILGTADSSPSYEIALHRLTDDSDYFYKIGSVKVSPNEECHIVIDYEGERKEIVIKGVKEGSPKATLVF</sequence>